<name>A0ABW0MAE7_9BURK</name>
<evidence type="ECO:0000256" key="1">
    <source>
        <dbReference type="SAM" id="SignalP"/>
    </source>
</evidence>
<dbReference type="EMBL" id="JBHSMT010000025">
    <property type="protein sequence ID" value="MFC5475040.1"/>
    <property type="molecule type" value="Genomic_DNA"/>
</dbReference>
<comment type="caution">
    <text evidence="2">The sequence shown here is derived from an EMBL/GenBank/DDBJ whole genome shotgun (WGS) entry which is preliminary data.</text>
</comment>
<feature type="chain" id="PRO_5045338402" description="DUF2147 domain-containing protein" evidence="1">
    <location>
        <begin position="21"/>
        <end position="147"/>
    </location>
</feature>
<reference evidence="3" key="1">
    <citation type="journal article" date="2019" name="Int. J. Syst. Evol. Microbiol.">
        <title>The Global Catalogue of Microorganisms (GCM) 10K type strain sequencing project: providing services to taxonomists for standard genome sequencing and annotation.</title>
        <authorList>
            <consortium name="The Broad Institute Genomics Platform"/>
            <consortium name="The Broad Institute Genome Sequencing Center for Infectious Disease"/>
            <person name="Wu L."/>
            <person name="Ma J."/>
        </authorList>
    </citation>
    <scope>NUCLEOTIDE SEQUENCE [LARGE SCALE GENOMIC DNA]</scope>
    <source>
        <strain evidence="3">JCM 17066</strain>
    </source>
</reference>
<feature type="signal peptide" evidence="1">
    <location>
        <begin position="1"/>
        <end position="20"/>
    </location>
</feature>
<keyword evidence="1" id="KW-0732">Signal</keyword>
<evidence type="ECO:0000313" key="2">
    <source>
        <dbReference type="EMBL" id="MFC5475040.1"/>
    </source>
</evidence>
<dbReference type="Proteomes" id="UP001596045">
    <property type="component" value="Unassembled WGS sequence"/>
</dbReference>
<gene>
    <name evidence="2" type="ORF">ACFPM8_13845</name>
</gene>
<accession>A0ABW0MAE7</accession>
<protein>
    <recommendedName>
        <fullName evidence="4">DUF2147 domain-containing protein</fullName>
    </recommendedName>
</protein>
<organism evidence="2 3">
    <name type="scientific">Paraherbaspirillum soli</name>
    <dbReference type="NCBI Taxonomy" id="631222"/>
    <lineage>
        <taxon>Bacteria</taxon>
        <taxon>Pseudomonadati</taxon>
        <taxon>Pseudomonadota</taxon>
        <taxon>Betaproteobacteria</taxon>
        <taxon>Burkholderiales</taxon>
        <taxon>Oxalobacteraceae</taxon>
        <taxon>Paraherbaspirillum</taxon>
    </lineage>
</organism>
<sequence length="147" mass="16931">MIKKILIFLSFLCVLVPTHASSPGDMLFGKWKVVAMLDPLPILGSDENGEKHAIGKYLIINQNEVHFQKKIGLLPIFTESRYDTLDYFYNGKGFRNMDPTNLHLPEMVTEIDIEYKNAMGVHSVYIQSKNSIVFLWRGFFYKAIRAK</sequence>
<evidence type="ECO:0008006" key="4">
    <source>
        <dbReference type="Google" id="ProtNLM"/>
    </source>
</evidence>
<keyword evidence="3" id="KW-1185">Reference proteome</keyword>
<evidence type="ECO:0000313" key="3">
    <source>
        <dbReference type="Proteomes" id="UP001596045"/>
    </source>
</evidence>
<proteinExistence type="predicted"/>
<dbReference type="RefSeq" id="WP_378998143.1">
    <property type="nucleotide sequence ID" value="NZ_JBHSMT010000025.1"/>
</dbReference>